<evidence type="ECO:0000256" key="1">
    <source>
        <dbReference type="ARBA" id="ARBA00022679"/>
    </source>
</evidence>
<evidence type="ECO:0000313" key="4">
    <source>
        <dbReference type="Proteomes" id="UP001589619"/>
    </source>
</evidence>
<dbReference type="PANTHER" id="PTHR46401:SF2">
    <property type="entry name" value="GLYCOSYLTRANSFERASE WBBK-RELATED"/>
    <property type="match status" value="1"/>
</dbReference>
<dbReference type="SUPFAM" id="SSF53756">
    <property type="entry name" value="UDP-Glycosyltransferase/glycogen phosphorylase"/>
    <property type="match status" value="1"/>
</dbReference>
<dbReference type="InterPro" id="IPR001296">
    <property type="entry name" value="Glyco_trans_1"/>
</dbReference>
<dbReference type="Pfam" id="PF00534">
    <property type="entry name" value="Glycos_transf_1"/>
    <property type="match status" value="1"/>
</dbReference>
<dbReference type="EMBL" id="JBHMAG010000004">
    <property type="protein sequence ID" value="MFB9751048.1"/>
    <property type="molecule type" value="Genomic_DNA"/>
</dbReference>
<name>A0ABV5VS05_9BACL</name>
<dbReference type="Proteomes" id="UP001589619">
    <property type="component" value="Unassembled WGS sequence"/>
</dbReference>
<organism evidence="3 4">
    <name type="scientific">Paenibacillus hodogayensis</name>
    <dbReference type="NCBI Taxonomy" id="279208"/>
    <lineage>
        <taxon>Bacteria</taxon>
        <taxon>Bacillati</taxon>
        <taxon>Bacillota</taxon>
        <taxon>Bacilli</taxon>
        <taxon>Bacillales</taxon>
        <taxon>Paenibacillaceae</taxon>
        <taxon>Paenibacillus</taxon>
    </lineage>
</organism>
<gene>
    <name evidence="3" type="ORF">ACFFNY_05635</name>
</gene>
<accession>A0ABV5VS05</accession>
<dbReference type="RefSeq" id="WP_344905745.1">
    <property type="nucleotide sequence ID" value="NZ_BAAAYO010000002.1"/>
</dbReference>
<reference evidence="3 4" key="1">
    <citation type="submission" date="2024-09" db="EMBL/GenBank/DDBJ databases">
        <authorList>
            <person name="Sun Q."/>
            <person name="Mori K."/>
        </authorList>
    </citation>
    <scope>NUCLEOTIDE SEQUENCE [LARGE SCALE GENOMIC DNA]</scope>
    <source>
        <strain evidence="3 4">JCM 12520</strain>
    </source>
</reference>
<keyword evidence="3" id="KW-0328">Glycosyltransferase</keyword>
<keyword evidence="4" id="KW-1185">Reference proteome</keyword>
<dbReference type="Gene3D" id="3.40.50.2000">
    <property type="entry name" value="Glycogen Phosphorylase B"/>
    <property type="match status" value="1"/>
</dbReference>
<evidence type="ECO:0000313" key="3">
    <source>
        <dbReference type="EMBL" id="MFB9751048.1"/>
    </source>
</evidence>
<dbReference type="GO" id="GO:0016757">
    <property type="term" value="F:glycosyltransferase activity"/>
    <property type="evidence" value="ECO:0007669"/>
    <property type="project" value="UniProtKB-KW"/>
</dbReference>
<dbReference type="CDD" id="cd03801">
    <property type="entry name" value="GT4_PimA-like"/>
    <property type="match status" value="1"/>
</dbReference>
<dbReference type="EC" id="2.4.-.-" evidence="3"/>
<sequence length="396" mass="46253">MKQRVAFVVQRYGLEVNGGAEYHCRLIAELLADEFDVDILTTKALDYMTWEDFYETDIEIINNVTVRRFSSKTRDVKRFNQFSEKLFRDVETSTFFSEMEWIRLQGPECNDLLDFLGKHKNEYSAIFFFTYLYYTTFFGLQVVPEKAVLIPTAHDEPPIYLKSYKSLFYLPRFILYNTHEEKQLIDRISPQSNRSSEIVGVGAYTPQVELSYHEFLEKYHIESPYIVYVGRIDESKGCKEMFEFFLKYKVERKTKVKLLLIGKSVMDIPVHPDIVSLGFVSEEDKFAAISNAECLVMPSKYESLSMVVLESFLMKKTVLVNGHCDVLRGHCERGNSGLFYTDYEEFKACLELLIQEPALSSRLGVNGYKYATQNYDWNVIKEKYVHVIEVVSREKV</sequence>
<comment type="caution">
    <text evidence="3">The sequence shown here is derived from an EMBL/GenBank/DDBJ whole genome shotgun (WGS) entry which is preliminary data.</text>
</comment>
<proteinExistence type="predicted"/>
<evidence type="ECO:0000259" key="2">
    <source>
        <dbReference type="Pfam" id="PF00534"/>
    </source>
</evidence>
<dbReference type="PANTHER" id="PTHR46401">
    <property type="entry name" value="GLYCOSYLTRANSFERASE WBBK-RELATED"/>
    <property type="match status" value="1"/>
</dbReference>
<keyword evidence="1 3" id="KW-0808">Transferase</keyword>
<feature type="domain" description="Glycosyl transferase family 1" evidence="2">
    <location>
        <begin position="222"/>
        <end position="369"/>
    </location>
</feature>
<protein>
    <submittedName>
        <fullName evidence="3">Glycosyltransferase family 4 protein</fullName>
        <ecNumber evidence="3">2.4.-.-</ecNumber>
    </submittedName>
</protein>